<dbReference type="Proteomes" id="UP000661691">
    <property type="component" value="Unassembled WGS sequence"/>
</dbReference>
<dbReference type="EMBL" id="JACXAH010000058">
    <property type="protein sequence ID" value="MBD1373978.1"/>
    <property type="molecule type" value="Genomic_DNA"/>
</dbReference>
<evidence type="ECO:0000313" key="1">
    <source>
        <dbReference type="EMBL" id="MBD1373978.1"/>
    </source>
</evidence>
<comment type="caution">
    <text evidence="1">The sequence shown here is derived from an EMBL/GenBank/DDBJ whole genome shotgun (WGS) entry which is preliminary data.</text>
</comment>
<name>A0A926RV98_9BACL</name>
<dbReference type="RefSeq" id="WP_191142903.1">
    <property type="nucleotide sequence ID" value="NZ_JACXAH010000058.1"/>
</dbReference>
<reference evidence="1" key="1">
    <citation type="submission" date="2020-09" db="EMBL/GenBank/DDBJ databases">
        <title>A novel bacterium of genus Hazenella, isolated from South China Sea.</title>
        <authorList>
            <person name="Huang H."/>
            <person name="Mo K."/>
            <person name="Hu Y."/>
        </authorList>
    </citation>
    <scope>NUCLEOTIDE SEQUENCE</scope>
    <source>
        <strain evidence="1">IB182357</strain>
    </source>
</reference>
<sequence>MVNSLGKNIVLSILTLSILVSFGLPMNVFANDSRNPTEEEIKALADQLEFLMEEALIVENGVHTYDFDKIEKEFGAEFSNELKAMTVDYKPIMPNVTKNIQAASSDWENWKGCMTGALMDHFGVTAVTAAIEGGLWAYLKKKAFTEAAKLLLKAAVGGNAVAIAGTLIYYAGTCTAKYPNW</sequence>
<proteinExistence type="predicted"/>
<gene>
    <name evidence="1" type="ORF">IC620_16675</name>
</gene>
<keyword evidence="2" id="KW-1185">Reference proteome</keyword>
<evidence type="ECO:0000313" key="2">
    <source>
        <dbReference type="Proteomes" id="UP000661691"/>
    </source>
</evidence>
<protein>
    <submittedName>
        <fullName evidence="1">Uncharacterized protein</fullName>
    </submittedName>
</protein>
<accession>A0A926RV98</accession>
<dbReference type="AlphaFoldDB" id="A0A926RV98"/>
<organism evidence="1 2">
    <name type="scientific">Polycladospora coralii</name>
    <dbReference type="NCBI Taxonomy" id="2771432"/>
    <lineage>
        <taxon>Bacteria</taxon>
        <taxon>Bacillati</taxon>
        <taxon>Bacillota</taxon>
        <taxon>Bacilli</taxon>
        <taxon>Bacillales</taxon>
        <taxon>Thermoactinomycetaceae</taxon>
        <taxon>Polycladospora</taxon>
    </lineage>
</organism>